<dbReference type="Proteomes" id="UP000323393">
    <property type="component" value="Unassembled WGS sequence"/>
</dbReference>
<dbReference type="Proteomes" id="UP000195573">
    <property type="component" value="Chromosome"/>
</dbReference>
<proteinExistence type="predicted"/>
<sequence>MAKVVFERDDQFANKMRNYQILANEKIIGEIANGGKETIELERGTYTFQIKVDWCVSRTYTVELQESETMHFKCGSPLKGWRILLSSVSMSKENKFVYLEKVGS</sequence>
<dbReference type="AlphaFoldDB" id="A0A1Y0CP21"/>
<protein>
    <recommendedName>
        <fullName evidence="5">Phage protein</fullName>
    </recommendedName>
</protein>
<evidence type="ECO:0008006" key="5">
    <source>
        <dbReference type="Google" id="ProtNLM"/>
    </source>
</evidence>
<dbReference type="RefSeq" id="WP_088018623.1">
    <property type="nucleotide sequence ID" value="NZ_CP020880.1"/>
</dbReference>
<organism evidence="2 4">
    <name type="scientific">Sutcliffiella horikoshii</name>
    <dbReference type="NCBI Taxonomy" id="79883"/>
    <lineage>
        <taxon>Bacteria</taxon>
        <taxon>Bacillati</taxon>
        <taxon>Bacillota</taxon>
        <taxon>Bacilli</taxon>
        <taxon>Bacillales</taxon>
        <taxon>Bacillaceae</taxon>
        <taxon>Sutcliffiella</taxon>
    </lineage>
</organism>
<evidence type="ECO:0000313" key="3">
    <source>
        <dbReference type="Proteomes" id="UP000195573"/>
    </source>
</evidence>
<keyword evidence="3" id="KW-1185">Reference proteome</keyword>
<accession>A0A1Y0CP21</accession>
<dbReference type="EMBL" id="VTEU01000009">
    <property type="protein sequence ID" value="TYS55857.1"/>
    <property type="molecule type" value="Genomic_DNA"/>
</dbReference>
<dbReference type="EMBL" id="CP020880">
    <property type="protein sequence ID" value="ART76962.1"/>
    <property type="molecule type" value="Genomic_DNA"/>
</dbReference>
<dbReference type="KEGG" id="bhk:B4U37_13315"/>
<evidence type="ECO:0000313" key="4">
    <source>
        <dbReference type="Proteomes" id="UP000323393"/>
    </source>
</evidence>
<gene>
    <name evidence="1" type="ORF">B4U37_13315</name>
    <name evidence="2" type="ORF">FZC74_17500</name>
</gene>
<reference evidence="1 3" key="1">
    <citation type="submission" date="2017-04" db="EMBL/GenBank/DDBJ databases">
        <title>Complete Genome Sequence of the Bacillus horikoshii 20a strain from Cuatro Cienegas, Coahuila, Mexico.</title>
        <authorList>
            <person name="Zarza E."/>
            <person name="Alcaraz L.D."/>
            <person name="Aguilar-Salinas B."/>
            <person name="Islas A."/>
            <person name="Olmedo-Alvarez G."/>
        </authorList>
    </citation>
    <scope>NUCLEOTIDE SEQUENCE [LARGE SCALE GENOMIC DNA]</scope>
    <source>
        <strain evidence="1 3">20a</strain>
    </source>
</reference>
<evidence type="ECO:0000313" key="2">
    <source>
        <dbReference type="EMBL" id="TYS55857.1"/>
    </source>
</evidence>
<evidence type="ECO:0000313" key="1">
    <source>
        <dbReference type="EMBL" id="ART76962.1"/>
    </source>
</evidence>
<dbReference type="GeneID" id="96739396"/>
<reference evidence="2 4" key="2">
    <citation type="submission" date="2019-08" db="EMBL/GenBank/DDBJ databases">
        <title>Bacillus genomes from the desert of Cuatro Cienegas, Coahuila.</title>
        <authorList>
            <person name="Olmedo-Alvarez G."/>
        </authorList>
    </citation>
    <scope>NUCLEOTIDE SEQUENCE [LARGE SCALE GENOMIC DNA]</scope>
    <source>
        <strain evidence="2 4">CH88_3T</strain>
    </source>
</reference>
<name>A0A1Y0CP21_9BACI</name>